<dbReference type="InterPro" id="IPR007453">
    <property type="entry name" value="DsrC/TusE"/>
</dbReference>
<dbReference type="EMBL" id="UINC01088614">
    <property type="protein sequence ID" value="SVC39004.1"/>
    <property type="molecule type" value="Genomic_DNA"/>
</dbReference>
<dbReference type="InterPro" id="IPR043163">
    <property type="entry name" value="DsrC-like_N"/>
</dbReference>
<protein>
    <recommendedName>
        <fullName evidence="5">Sulfurtransferase</fullName>
    </recommendedName>
</protein>
<dbReference type="AlphaFoldDB" id="A0A382LQE1"/>
<dbReference type="SUPFAM" id="SSF69721">
    <property type="entry name" value="DsrC, the gamma subunit of dissimilatory sulfite reductase"/>
    <property type="match status" value="1"/>
</dbReference>
<dbReference type="GO" id="GO:0005737">
    <property type="term" value="C:cytoplasm"/>
    <property type="evidence" value="ECO:0007669"/>
    <property type="project" value="UniProtKB-SubCell"/>
</dbReference>
<dbReference type="Pfam" id="PF04358">
    <property type="entry name" value="DsrC"/>
    <property type="match status" value="1"/>
</dbReference>
<keyword evidence="3" id="KW-0963">Cytoplasm</keyword>
<feature type="non-terminal residue" evidence="4">
    <location>
        <position position="102"/>
    </location>
</feature>
<dbReference type="PANTHER" id="PTHR37010:SF1">
    <property type="entry name" value="SULFURTRANSFERASE TUSE"/>
    <property type="match status" value="1"/>
</dbReference>
<dbReference type="InterPro" id="IPR025526">
    <property type="entry name" value="DsrC-like_dom_sf"/>
</dbReference>
<accession>A0A382LQE1</accession>
<evidence type="ECO:0000256" key="3">
    <source>
        <dbReference type="ARBA" id="ARBA00022490"/>
    </source>
</evidence>
<gene>
    <name evidence="4" type="ORF">METZ01_LOCUS291858</name>
</gene>
<evidence type="ECO:0000256" key="2">
    <source>
        <dbReference type="ARBA" id="ARBA00005718"/>
    </source>
</evidence>
<comment type="subcellular location">
    <subcellularLocation>
        <location evidence="1">Cytoplasm</location>
    </subcellularLocation>
</comment>
<dbReference type="Gene3D" id="3.30.1420.10">
    <property type="match status" value="1"/>
</dbReference>
<dbReference type="PANTHER" id="PTHR37010">
    <property type="entry name" value="SULFURTRANSFERASE TUSE"/>
    <property type="match status" value="1"/>
</dbReference>
<dbReference type="PIRSF" id="PIRSF006223">
    <property type="entry name" value="DsrC_TusE"/>
    <property type="match status" value="1"/>
</dbReference>
<sequence>MNKVMSINKDSDGFLIDPSDWDHDIATIIAKEFNVALTDEHWDVIKYIRSYFDTHQKVPELRELLKNFKQKHGENKSTRKYIYMLFPYGYGQQACKISGMRQ</sequence>
<organism evidence="4">
    <name type="scientific">marine metagenome</name>
    <dbReference type="NCBI Taxonomy" id="408172"/>
    <lineage>
        <taxon>unclassified sequences</taxon>
        <taxon>metagenomes</taxon>
        <taxon>ecological metagenomes</taxon>
    </lineage>
</organism>
<dbReference type="InterPro" id="IPR042072">
    <property type="entry name" value="DsrC-like_C"/>
</dbReference>
<dbReference type="GO" id="GO:0097163">
    <property type="term" value="F:sulfur carrier activity"/>
    <property type="evidence" value="ECO:0007669"/>
    <property type="project" value="TreeGrafter"/>
</dbReference>
<evidence type="ECO:0000313" key="4">
    <source>
        <dbReference type="EMBL" id="SVC39004.1"/>
    </source>
</evidence>
<proteinExistence type="inferred from homology"/>
<evidence type="ECO:0000256" key="1">
    <source>
        <dbReference type="ARBA" id="ARBA00004496"/>
    </source>
</evidence>
<dbReference type="GO" id="GO:0002143">
    <property type="term" value="P:tRNA wobble position uridine thiolation"/>
    <property type="evidence" value="ECO:0007669"/>
    <property type="project" value="TreeGrafter"/>
</dbReference>
<evidence type="ECO:0008006" key="5">
    <source>
        <dbReference type="Google" id="ProtNLM"/>
    </source>
</evidence>
<reference evidence="4" key="1">
    <citation type="submission" date="2018-05" db="EMBL/GenBank/DDBJ databases">
        <authorList>
            <person name="Lanie J.A."/>
            <person name="Ng W.-L."/>
            <person name="Kazmierczak K.M."/>
            <person name="Andrzejewski T.M."/>
            <person name="Davidsen T.M."/>
            <person name="Wayne K.J."/>
            <person name="Tettelin H."/>
            <person name="Glass J.I."/>
            <person name="Rusch D."/>
            <person name="Podicherti R."/>
            <person name="Tsui H.-C.T."/>
            <person name="Winkler M.E."/>
        </authorList>
    </citation>
    <scope>NUCLEOTIDE SEQUENCE</scope>
</reference>
<comment type="similarity">
    <text evidence="2">Belongs to the DsrC/TusE family.</text>
</comment>
<dbReference type="NCBIfam" id="TIGR03342">
    <property type="entry name" value="dsrC_tusE_dsvC"/>
    <property type="match status" value="1"/>
</dbReference>
<dbReference type="Gene3D" id="1.10.10.370">
    <property type="entry name" value="DsrC-like protein, C-terminal domain"/>
    <property type="match status" value="1"/>
</dbReference>
<name>A0A382LQE1_9ZZZZ</name>